<feature type="domain" description="Fumarylacetoacetase-like C-terminal" evidence="2">
    <location>
        <begin position="56"/>
        <end position="253"/>
    </location>
</feature>
<dbReference type="Pfam" id="PF01557">
    <property type="entry name" value="FAA_hydrolase"/>
    <property type="match status" value="1"/>
</dbReference>
<dbReference type="PANTHER" id="PTHR11820:SF7">
    <property type="entry name" value="ACYLPYRUVASE FAHD1, MITOCHONDRIAL"/>
    <property type="match status" value="1"/>
</dbReference>
<dbReference type="AlphaFoldDB" id="A0AAU7JII3"/>
<reference evidence="4" key="1">
    <citation type="submission" date="2024-05" db="EMBL/GenBank/DDBJ databases">
        <authorList>
            <person name="Kim S."/>
            <person name="Heo J."/>
            <person name="Choi H."/>
            <person name="Choi Y."/>
            <person name="Kwon S.-W."/>
            <person name="Kim Y."/>
        </authorList>
    </citation>
    <scope>NUCLEOTIDE SEQUENCE</scope>
    <source>
        <strain evidence="4">KACC 23698</strain>
    </source>
</reference>
<keyword evidence="1" id="KW-0479">Metal-binding</keyword>
<dbReference type="GO" id="GO:0018773">
    <property type="term" value="F:acetylpyruvate hydrolase activity"/>
    <property type="evidence" value="ECO:0007669"/>
    <property type="project" value="TreeGrafter"/>
</dbReference>
<organism evidence="4">
    <name type="scientific">Alsobacter sp. KACC 23698</name>
    <dbReference type="NCBI Taxonomy" id="3149229"/>
    <lineage>
        <taxon>Bacteria</taxon>
        <taxon>Pseudomonadati</taxon>
        <taxon>Pseudomonadota</taxon>
        <taxon>Alphaproteobacteria</taxon>
        <taxon>Hyphomicrobiales</taxon>
        <taxon>Alsobacteraceae</taxon>
        <taxon>Alsobacter</taxon>
    </lineage>
</organism>
<dbReference type="PANTHER" id="PTHR11820">
    <property type="entry name" value="ACYLPYRUVASE"/>
    <property type="match status" value="1"/>
</dbReference>
<protein>
    <submittedName>
        <fullName evidence="4">Fumarylacetoacetate hydrolase family protein</fullName>
    </submittedName>
</protein>
<accession>A0AAU7JII3</accession>
<dbReference type="SUPFAM" id="SSF56529">
    <property type="entry name" value="FAH"/>
    <property type="match status" value="1"/>
</dbReference>
<evidence type="ECO:0000259" key="2">
    <source>
        <dbReference type="Pfam" id="PF01557"/>
    </source>
</evidence>
<evidence type="ECO:0000259" key="3">
    <source>
        <dbReference type="Pfam" id="PF10370"/>
    </source>
</evidence>
<evidence type="ECO:0000313" key="4">
    <source>
        <dbReference type="EMBL" id="XBO40198.1"/>
    </source>
</evidence>
<dbReference type="EMBL" id="CP157484">
    <property type="protein sequence ID" value="XBO40198.1"/>
    <property type="molecule type" value="Genomic_DNA"/>
</dbReference>
<gene>
    <name evidence="4" type="ORF">ABEG18_05300</name>
</gene>
<sequence>MTHWIRYLHDGEIGFGSLDGDAIRAHGGDLFGPGGPTGTILRLADVDVLAPTRPTKIIALWNNYRALAQKLGSPIPEEPLYLLKAPTSCARPGAEIRRPRSYDGRIVFEGELGIVIGRICSNAGEADAQASILGYVCVNDITAADLIGKDASFPQWARAKSFDGFCPFGPVVATELDLAEARIRTLLDGEERQNYPLSDAVFQPARLVSLLSRDMTLLPGDLICMGTSLGVGAMRGPANRVEVVIDGVGTLSNILAG</sequence>
<evidence type="ECO:0000256" key="1">
    <source>
        <dbReference type="ARBA" id="ARBA00022723"/>
    </source>
</evidence>
<dbReference type="InterPro" id="IPR011234">
    <property type="entry name" value="Fumarylacetoacetase-like_C"/>
</dbReference>
<feature type="domain" description="Rv2993c-like N-terminal" evidence="3">
    <location>
        <begin position="3"/>
        <end position="51"/>
    </location>
</feature>
<proteinExistence type="predicted"/>
<dbReference type="InterPro" id="IPR018833">
    <property type="entry name" value="Rv2993c-like_N"/>
</dbReference>
<keyword evidence="4" id="KW-0378">Hydrolase</keyword>
<dbReference type="RefSeq" id="WP_406857053.1">
    <property type="nucleotide sequence ID" value="NZ_CP157484.1"/>
</dbReference>
<dbReference type="GO" id="GO:0046872">
    <property type="term" value="F:metal ion binding"/>
    <property type="evidence" value="ECO:0007669"/>
    <property type="project" value="UniProtKB-KW"/>
</dbReference>
<dbReference type="Pfam" id="PF10370">
    <property type="entry name" value="Rv2993c-like_N"/>
    <property type="match status" value="1"/>
</dbReference>
<dbReference type="Gene3D" id="3.90.850.10">
    <property type="entry name" value="Fumarylacetoacetase-like, C-terminal domain"/>
    <property type="match status" value="1"/>
</dbReference>
<dbReference type="InterPro" id="IPR036663">
    <property type="entry name" value="Fumarylacetoacetase_C_sf"/>
</dbReference>
<name>A0AAU7JII3_9HYPH</name>